<dbReference type="Proteomes" id="UP001108089">
    <property type="component" value="Unassembled WGS sequence"/>
</dbReference>
<proteinExistence type="predicted"/>
<dbReference type="RefSeq" id="WP_235726189.1">
    <property type="nucleotide sequence ID" value="NZ_JAKGCU010000038.1"/>
</dbReference>
<organism evidence="1 2">
    <name type="scientific">Gordonia tangerina</name>
    <dbReference type="NCBI Taxonomy" id="2911060"/>
    <lineage>
        <taxon>Bacteria</taxon>
        <taxon>Bacillati</taxon>
        <taxon>Actinomycetota</taxon>
        <taxon>Actinomycetes</taxon>
        <taxon>Mycobacteriales</taxon>
        <taxon>Gordoniaceae</taxon>
        <taxon>Gordonia</taxon>
    </lineage>
</organism>
<dbReference type="Pfam" id="PF24596">
    <property type="entry name" value="DUF7620"/>
    <property type="match status" value="1"/>
</dbReference>
<evidence type="ECO:0000313" key="1">
    <source>
        <dbReference type="EMBL" id="MCF3941310.1"/>
    </source>
</evidence>
<name>A0ABS9DSX5_9ACTN</name>
<evidence type="ECO:0000313" key="2">
    <source>
        <dbReference type="Proteomes" id="UP001108089"/>
    </source>
</evidence>
<accession>A0ABS9DSX5</accession>
<protein>
    <recommendedName>
        <fullName evidence="3">Transposase</fullName>
    </recommendedName>
</protein>
<gene>
    <name evidence="1" type="ORF">L1892_23355</name>
</gene>
<dbReference type="InterPro" id="IPR056037">
    <property type="entry name" value="DUF7620"/>
</dbReference>
<keyword evidence="2" id="KW-1185">Reference proteome</keyword>
<dbReference type="EMBL" id="JAKGCU010000038">
    <property type="protein sequence ID" value="MCF3941310.1"/>
    <property type="molecule type" value="Genomic_DNA"/>
</dbReference>
<sequence length="78" mass="9092">MKWPWQREMDVVKSQAAQAIQDAQSEAELARAERLQSAMQRQHVETTISESMKTVKKLRWHLEENGWTALLQDAWGGR</sequence>
<reference evidence="1" key="1">
    <citation type="submission" date="2022-01" db="EMBL/GenBank/DDBJ databases">
        <title>Gordonia xiamenensis sp. nov., isolated from surface seawater in Xiamen.</title>
        <authorList>
            <person name="He Y.F."/>
        </authorList>
    </citation>
    <scope>NUCLEOTIDE SEQUENCE</scope>
    <source>
        <strain evidence="1">GW1C4-4</strain>
    </source>
</reference>
<evidence type="ECO:0008006" key="3">
    <source>
        <dbReference type="Google" id="ProtNLM"/>
    </source>
</evidence>
<comment type="caution">
    <text evidence="1">The sequence shown here is derived from an EMBL/GenBank/DDBJ whole genome shotgun (WGS) entry which is preliminary data.</text>
</comment>